<dbReference type="Proteomes" id="UP000528964">
    <property type="component" value="Unassembled WGS sequence"/>
</dbReference>
<keyword evidence="5 6" id="KW-0472">Membrane</keyword>
<dbReference type="EMBL" id="JACIDR010000002">
    <property type="protein sequence ID" value="MBB3973291.1"/>
    <property type="molecule type" value="Genomic_DNA"/>
</dbReference>
<dbReference type="Pfam" id="PF00482">
    <property type="entry name" value="T2SSF"/>
    <property type="match status" value="1"/>
</dbReference>
<keyword evidence="2" id="KW-1003">Cell membrane</keyword>
<name>A0A7W6GEW3_9HYPH</name>
<dbReference type="InterPro" id="IPR018076">
    <property type="entry name" value="T2SS_GspF_dom"/>
</dbReference>
<feature type="domain" description="Type II secretion system protein GspF" evidence="7">
    <location>
        <begin position="185"/>
        <end position="313"/>
    </location>
</feature>
<dbReference type="RefSeq" id="WP_183395128.1">
    <property type="nucleotide sequence ID" value="NZ_JACIDR010000002.1"/>
</dbReference>
<dbReference type="PANTHER" id="PTHR35007">
    <property type="entry name" value="INTEGRAL MEMBRANE PROTEIN-RELATED"/>
    <property type="match status" value="1"/>
</dbReference>
<keyword evidence="3 6" id="KW-0812">Transmembrane</keyword>
<evidence type="ECO:0000256" key="1">
    <source>
        <dbReference type="ARBA" id="ARBA00004651"/>
    </source>
</evidence>
<evidence type="ECO:0000256" key="5">
    <source>
        <dbReference type="ARBA" id="ARBA00023136"/>
    </source>
</evidence>
<dbReference type="GO" id="GO:0005886">
    <property type="term" value="C:plasma membrane"/>
    <property type="evidence" value="ECO:0007669"/>
    <property type="project" value="UniProtKB-SubCell"/>
</dbReference>
<keyword evidence="4 6" id="KW-1133">Transmembrane helix</keyword>
<feature type="transmembrane region" description="Helical" evidence="6">
    <location>
        <begin position="15"/>
        <end position="37"/>
    </location>
</feature>
<evidence type="ECO:0000256" key="6">
    <source>
        <dbReference type="SAM" id="Phobius"/>
    </source>
</evidence>
<evidence type="ECO:0000256" key="4">
    <source>
        <dbReference type="ARBA" id="ARBA00022989"/>
    </source>
</evidence>
<evidence type="ECO:0000256" key="2">
    <source>
        <dbReference type="ARBA" id="ARBA00022475"/>
    </source>
</evidence>
<dbReference type="AlphaFoldDB" id="A0A7W6GEW3"/>
<evidence type="ECO:0000313" key="9">
    <source>
        <dbReference type="Proteomes" id="UP000528964"/>
    </source>
</evidence>
<comment type="subcellular location">
    <subcellularLocation>
        <location evidence="1">Cell membrane</location>
        <topology evidence="1">Multi-pass membrane protein</topology>
    </subcellularLocation>
</comment>
<evidence type="ECO:0000259" key="7">
    <source>
        <dbReference type="Pfam" id="PF00482"/>
    </source>
</evidence>
<keyword evidence="9" id="KW-1185">Reference proteome</keyword>
<proteinExistence type="predicted"/>
<accession>A0A7W6GEW3</accession>
<organism evidence="8 9">
    <name type="scientific">Hansschlegelia beijingensis</name>
    <dbReference type="NCBI Taxonomy" id="1133344"/>
    <lineage>
        <taxon>Bacteria</taxon>
        <taxon>Pseudomonadati</taxon>
        <taxon>Pseudomonadota</taxon>
        <taxon>Alphaproteobacteria</taxon>
        <taxon>Hyphomicrobiales</taxon>
        <taxon>Methylopilaceae</taxon>
        <taxon>Hansschlegelia</taxon>
    </lineage>
</organism>
<reference evidence="8 9" key="1">
    <citation type="submission" date="2020-08" db="EMBL/GenBank/DDBJ databases">
        <title>Genomic Encyclopedia of Type Strains, Phase IV (KMG-IV): sequencing the most valuable type-strain genomes for metagenomic binning, comparative biology and taxonomic classification.</title>
        <authorList>
            <person name="Goeker M."/>
        </authorList>
    </citation>
    <scope>NUCLEOTIDE SEQUENCE [LARGE SCALE GENOMIC DNA]</scope>
    <source>
        <strain evidence="8 9">DSM 25481</strain>
    </source>
</reference>
<dbReference type="PANTHER" id="PTHR35007:SF2">
    <property type="entry name" value="PILUS ASSEMBLE PROTEIN"/>
    <property type="match status" value="1"/>
</dbReference>
<protein>
    <submittedName>
        <fullName evidence="8">Tight adherence protein C</fullName>
    </submittedName>
</protein>
<evidence type="ECO:0000256" key="3">
    <source>
        <dbReference type="ARBA" id="ARBA00022692"/>
    </source>
</evidence>
<evidence type="ECO:0000313" key="8">
    <source>
        <dbReference type="EMBL" id="MBB3973291.1"/>
    </source>
</evidence>
<feature type="transmembrane region" description="Helical" evidence="6">
    <location>
        <begin position="296"/>
        <end position="318"/>
    </location>
</feature>
<comment type="caution">
    <text evidence="8">The sequence shown here is derived from an EMBL/GenBank/DDBJ whole genome shotgun (WGS) entry which is preliminary data.</text>
</comment>
<sequence>MVEQIFRTINDPHAMAALLAAVAAIATVLTFAMPLLAGNPLDKRMKAVATERSKIRARERERLARGERRSLKREPKAYMQNIVSQFNLAKHLGTEDAKERLQTAGYRGQSAMVAFLFFRLVAPLVFLAVALFYLFVVNDFGLSPLLRVGGVVFATYLGVKAPELFLKNQTQKRQSSIKKAFPDALDLMLICVESGMSIEAAFRKVADEIGSQSVPLAEELTLAMAEMAYLQDRRLAYENLGLRTGLDNVKAVGTALIQADKYGTPIGQALRVLAQDSRDTRMADAEKKAAGLPPKLTVPMIVFFLPVIFIVILGPAYIQVMAVK</sequence>
<gene>
    <name evidence="8" type="ORF">GGR24_001948</name>
</gene>
<feature type="transmembrane region" description="Helical" evidence="6">
    <location>
        <begin position="116"/>
        <end position="136"/>
    </location>
</feature>